<evidence type="ECO:0000313" key="18">
    <source>
        <dbReference type="EMBL" id="RGN22058.1"/>
    </source>
</evidence>
<evidence type="ECO:0000259" key="7">
    <source>
        <dbReference type="Pfam" id="PF01029"/>
    </source>
</evidence>
<evidence type="ECO:0000256" key="5">
    <source>
        <dbReference type="ARBA" id="ARBA00023163"/>
    </source>
</evidence>
<sequence>MTRSKIRENVFKMLFRVEFHDKSELAEQMELLNDELTNPTDEERQYIDEKCSAIIEHMAELDALIDEKSTGWKTNRMAKVDLAIIRLAVYEIKFEDDIPTKVSINEAVELAKKYGADESGAFVNGVLAKFA</sequence>
<dbReference type="Pfam" id="PF01029">
    <property type="entry name" value="NusB"/>
    <property type="match status" value="1"/>
</dbReference>
<dbReference type="InterPro" id="IPR035926">
    <property type="entry name" value="NusB-like_sf"/>
</dbReference>
<dbReference type="InterPro" id="IPR011605">
    <property type="entry name" value="NusB_fam"/>
</dbReference>
<dbReference type="SUPFAM" id="SSF48013">
    <property type="entry name" value="NusB-like"/>
    <property type="match status" value="1"/>
</dbReference>
<reference evidence="38 39" key="4">
    <citation type="submission" date="2018-08" db="EMBL/GenBank/DDBJ databases">
        <title>A genome reference for cultivated species of the human gut microbiota.</title>
        <authorList>
            <person name="Zou Y."/>
            <person name="Xue W."/>
            <person name="Luo G."/>
        </authorList>
    </citation>
    <scope>NUCLEOTIDE SEQUENCE [LARGE SCALE GENOMIC DNA]</scope>
    <source>
        <strain evidence="23 47">AF06-19</strain>
        <strain evidence="22 55">AF12-8</strain>
        <strain evidence="21 49">AF17-27</strain>
        <strain evidence="20 50">AF18-16LB</strain>
        <strain evidence="19 43">AF25-15</strain>
        <strain evidence="31 44">AF36-2BH</strain>
        <strain evidence="30 45">AF38-24</strain>
        <strain evidence="29 52">AF39-14AC</strain>
        <strain evidence="28 51">AM16-11</strain>
        <strain evidence="27 46">AM26-2LB</strain>
        <strain evidence="26 53">AM42-17AT</strain>
        <strain evidence="25 54">AM44-1AT</strain>
        <strain evidence="24 48">AM47-6BH</strain>
        <strain evidence="18 41">OM05-6AA</strain>
        <strain evidence="17 40">OM07-13</strain>
        <strain evidence="16 39">OM08-12AT</strain>
        <strain evidence="15 42">TF11-15AC</strain>
        <strain evidence="14 38">TM10-3</strain>
    </source>
</reference>
<evidence type="ECO:0000313" key="52">
    <source>
        <dbReference type="Proteomes" id="UP000286181"/>
    </source>
</evidence>
<reference evidence="34" key="2">
    <citation type="submission" date="2015-05" db="EMBL/GenBank/DDBJ databases">
        <authorList>
            <consortium name="Pathogen Informatics"/>
        </authorList>
    </citation>
    <scope>NUCLEOTIDE SEQUENCE [LARGE SCALE GENOMIC DNA]</scope>
    <source>
        <strain evidence="10 35">2789STDY5608860</strain>
        <strain evidence="9 36">2789STDY5834968</strain>
        <strain evidence="34">T1-815</strain>
    </source>
</reference>
<dbReference type="Proteomes" id="UP000260717">
    <property type="component" value="Unassembled WGS sequence"/>
</dbReference>
<evidence type="ECO:0000313" key="55">
    <source>
        <dbReference type="Proteomes" id="UP000286581"/>
    </source>
</evidence>
<evidence type="ECO:0000313" key="33">
    <source>
        <dbReference type="EMBL" id="TYL58759.1"/>
    </source>
</evidence>
<comment type="function">
    <text evidence="6">Involved in transcription antitermination. Required for transcription of ribosomal RNA (rRNA) genes. Binds specifically to the boxA antiterminator sequence of the ribosomal RNA (rrn) operons.</text>
</comment>
<dbReference type="Proteomes" id="UP001212823">
    <property type="component" value="Unassembled WGS sequence"/>
</dbReference>
<evidence type="ECO:0000313" key="44">
    <source>
        <dbReference type="Proteomes" id="UP000266698"/>
    </source>
</evidence>
<evidence type="ECO:0000313" key="15">
    <source>
        <dbReference type="EMBL" id="RGK43329.1"/>
    </source>
</evidence>
<dbReference type="EMBL" id="VSTG01000009">
    <property type="protein sequence ID" value="TYL57857.1"/>
    <property type="molecule type" value="Genomic_DNA"/>
</dbReference>
<evidence type="ECO:0000313" key="23">
    <source>
        <dbReference type="EMBL" id="RGW87624.1"/>
    </source>
</evidence>
<dbReference type="NCBIfam" id="TIGR01951">
    <property type="entry name" value="nusB"/>
    <property type="match status" value="1"/>
</dbReference>
<dbReference type="GO" id="GO:0031564">
    <property type="term" value="P:transcription antitermination"/>
    <property type="evidence" value="ECO:0007669"/>
    <property type="project" value="UniProtKB-KW"/>
</dbReference>
<dbReference type="EMBL" id="QSFB01000005">
    <property type="protein sequence ID" value="RHA14800.1"/>
    <property type="molecule type" value="Genomic_DNA"/>
</dbReference>
<dbReference type="Proteomes" id="UP000286581">
    <property type="component" value="Unassembled WGS sequence"/>
</dbReference>
<dbReference type="Proteomes" id="UP000095384">
    <property type="component" value="Unassembled WGS sequence"/>
</dbReference>
<dbReference type="EMBL" id="QSAZ01000005">
    <property type="protein sequence ID" value="RGW87624.1"/>
    <property type="molecule type" value="Genomic_DNA"/>
</dbReference>
<evidence type="ECO:0000313" key="17">
    <source>
        <dbReference type="EMBL" id="RGM73271.1"/>
    </source>
</evidence>
<reference evidence="12" key="7">
    <citation type="journal article" date="2020" name="Cell Host Microbe">
        <title>Functional and Genomic Variation between Human-Derived Isolates of Lachnospiraceae Reveals Inter- and Intra-Species Diversity.</title>
        <authorList>
            <person name="Sorbara M.T."/>
            <person name="Littmann E.R."/>
            <person name="Fontana E."/>
            <person name="Moody T.U."/>
            <person name="Kohout C.E."/>
            <person name="Gjonbalaj M."/>
            <person name="Eaton V."/>
            <person name="Seok R."/>
            <person name="Leiner I.M."/>
            <person name="Pamer E.G."/>
        </authorList>
    </citation>
    <scope>NUCLEOTIDE SEQUENCE</scope>
    <source>
        <strain evidence="12">MSK.16.45</strain>
    </source>
</reference>
<dbReference type="Proteomes" id="UP000095673">
    <property type="component" value="Unassembled WGS sequence"/>
</dbReference>
<evidence type="ECO:0000313" key="47">
    <source>
        <dbReference type="Proteomes" id="UP000283683"/>
    </source>
</evidence>
<dbReference type="Proteomes" id="UP000260970">
    <property type="component" value="Unassembled WGS sequence"/>
</dbReference>
<dbReference type="Proteomes" id="UP000286181">
    <property type="component" value="Unassembled WGS sequence"/>
</dbReference>
<evidence type="ECO:0000313" key="11">
    <source>
        <dbReference type="EMBL" id="MDB8017631.1"/>
    </source>
</evidence>
<dbReference type="Proteomes" id="UP000283765">
    <property type="component" value="Unassembled WGS sequence"/>
</dbReference>
<dbReference type="EMBL" id="QSTP01000002">
    <property type="protein sequence ID" value="RGM73271.1"/>
    <property type="molecule type" value="Genomic_DNA"/>
</dbReference>
<reference evidence="8" key="3">
    <citation type="submission" date="2015-05" db="EMBL/GenBank/DDBJ databases">
        <authorList>
            <person name="Wang D.B."/>
            <person name="Wang M."/>
        </authorList>
    </citation>
    <scope>NUCLEOTIDE SEQUENCE [LARGE SCALE GENOMIC DNA]</scope>
    <source>
        <strain evidence="8">T1-815</strain>
    </source>
</reference>
<reference evidence="12" key="8">
    <citation type="submission" date="2020-02" db="EMBL/GenBank/DDBJ databases">
        <authorList>
            <person name="Littmann E."/>
            <person name="Sorbara M."/>
        </authorList>
    </citation>
    <scope>NUCLEOTIDE SEQUENCE</scope>
    <source>
        <strain evidence="12">MSK.16.45</strain>
    </source>
</reference>
<evidence type="ECO:0000313" key="16">
    <source>
        <dbReference type="EMBL" id="RGM49680.1"/>
    </source>
</evidence>
<evidence type="ECO:0000313" key="12">
    <source>
        <dbReference type="EMBL" id="NSC76789.1"/>
    </source>
</evidence>
<dbReference type="EMBL" id="QSOB01000008">
    <property type="protein sequence ID" value="RGI68477.1"/>
    <property type="molecule type" value="Genomic_DNA"/>
</dbReference>
<evidence type="ECO:0000313" key="57">
    <source>
        <dbReference type="Proteomes" id="UP000324327"/>
    </source>
</evidence>
<evidence type="ECO:0000313" key="56">
    <source>
        <dbReference type="Proteomes" id="UP000324325"/>
    </source>
</evidence>
<evidence type="ECO:0000313" key="43">
    <source>
        <dbReference type="Proteomes" id="UP000266066"/>
    </source>
</evidence>
<dbReference type="SMR" id="A0A0M6WMM5"/>
<dbReference type="Gene3D" id="1.10.940.10">
    <property type="entry name" value="NusB-like"/>
    <property type="match status" value="1"/>
</dbReference>
<dbReference type="Proteomes" id="UP000286341">
    <property type="component" value="Unassembled WGS sequence"/>
</dbReference>
<evidence type="ECO:0000313" key="13">
    <source>
        <dbReference type="EMBL" id="PWE84607.1"/>
    </source>
</evidence>
<organism evidence="8 34">
    <name type="scientific">Agathobacter rectalis</name>
    <dbReference type="NCBI Taxonomy" id="39491"/>
    <lineage>
        <taxon>Bacteria</taxon>
        <taxon>Bacillati</taxon>
        <taxon>Bacillota</taxon>
        <taxon>Clostridia</taxon>
        <taxon>Lachnospirales</taxon>
        <taxon>Lachnospiraceae</taxon>
        <taxon>Agathobacter</taxon>
    </lineage>
</organism>
<evidence type="ECO:0000256" key="6">
    <source>
        <dbReference type="HAMAP-Rule" id="MF_00073"/>
    </source>
</evidence>
<dbReference type="EMBL" id="QSQP01000007">
    <property type="protein sequence ID" value="RGK43329.1"/>
    <property type="molecule type" value="Genomic_DNA"/>
</dbReference>
<evidence type="ECO:0000313" key="51">
    <source>
        <dbReference type="Proteomes" id="UP000285865"/>
    </source>
</evidence>
<comment type="similarity">
    <text evidence="1 6">Belongs to the NusB family.</text>
</comment>
<dbReference type="Proteomes" id="UP000049472">
    <property type="component" value="Unassembled WGS sequence"/>
</dbReference>
<proteinExistence type="inferred from homology"/>
<dbReference type="OMA" id="DAFLILY"/>
<dbReference type="EMBL" id="QRKN01000012">
    <property type="protein sequence ID" value="RHI19260.1"/>
    <property type="molecule type" value="Genomic_DNA"/>
</dbReference>
<dbReference type="Proteomes" id="UP000266066">
    <property type="component" value="Unassembled WGS sequence"/>
</dbReference>
<dbReference type="EMBL" id="CYYW01000008">
    <property type="protein sequence ID" value="CUO04682.1"/>
    <property type="molecule type" value="Genomic_DNA"/>
</dbReference>
<dbReference type="Proteomes" id="UP000260642">
    <property type="component" value="Unassembled WGS sequence"/>
</dbReference>
<dbReference type="InterPro" id="IPR006027">
    <property type="entry name" value="NusB_RsmB_TIM44"/>
</dbReference>
<dbReference type="EMBL" id="JAAIMP010000006">
    <property type="protein sequence ID" value="NSC76789.1"/>
    <property type="molecule type" value="Genomic_DNA"/>
</dbReference>
<evidence type="ECO:0000313" key="45">
    <source>
        <dbReference type="Proteomes" id="UP000283297"/>
    </source>
</evidence>
<dbReference type="GO" id="GO:0003723">
    <property type="term" value="F:RNA binding"/>
    <property type="evidence" value="ECO:0007669"/>
    <property type="project" value="UniProtKB-UniRule"/>
</dbReference>
<dbReference type="EMBL" id="QRON01000001">
    <property type="protein sequence ID" value="RHL31335.1"/>
    <property type="molecule type" value="Genomic_DNA"/>
</dbReference>
<evidence type="ECO:0000313" key="24">
    <source>
        <dbReference type="EMBL" id="RGZ93342.1"/>
    </source>
</evidence>
<evidence type="ECO:0000313" key="48">
    <source>
        <dbReference type="Proteomes" id="UP000283721"/>
    </source>
</evidence>
<dbReference type="EMBL" id="CVRQ01000020">
    <property type="protein sequence ID" value="CRL37966.1"/>
    <property type="molecule type" value="Genomic_DNA"/>
</dbReference>
<evidence type="ECO:0000313" key="53">
    <source>
        <dbReference type="Proteomes" id="UP000286220"/>
    </source>
</evidence>
<dbReference type="Proteomes" id="UP000324325">
    <property type="component" value="Unassembled WGS sequence"/>
</dbReference>
<reference evidence="56 57" key="6">
    <citation type="submission" date="2019-09" db="EMBL/GenBank/DDBJ databases">
        <title>Strain-level analysis of Eubacterium rectale using genomes from metagenomes.</title>
        <authorList>
            <person name="Karcher N."/>
            <person name="Segata N."/>
        </authorList>
    </citation>
    <scope>NUCLEOTIDE SEQUENCE [LARGE SCALE GENOMIC DNA]</scope>
    <source>
        <strain evidence="32 56">L2-21</strain>
        <strain evidence="33 57">T3WBe13</strain>
    </source>
</reference>
<evidence type="ECO:0000313" key="31">
    <source>
        <dbReference type="EMBL" id="RHL78820.1"/>
    </source>
</evidence>
<evidence type="ECO:0000313" key="50">
    <source>
        <dbReference type="Proteomes" id="UP000284296"/>
    </source>
</evidence>
<dbReference type="GO" id="GO:0005829">
    <property type="term" value="C:cytosol"/>
    <property type="evidence" value="ECO:0007669"/>
    <property type="project" value="TreeGrafter"/>
</dbReference>
<dbReference type="Proteomes" id="UP000283683">
    <property type="component" value="Unassembled WGS sequence"/>
</dbReference>
<dbReference type="EMBL" id="QSES01000011">
    <property type="protein sequence ID" value="RGZ93342.1"/>
    <property type="molecule type" value="Genomic_DNA"/>
</dbReference>
<dbReference type="Proteomes" id="UP000324327">
    <property type="component" value="Unassembled WGS sequence"/>
</dbReference>
<evidence type="ECO:0000313" key="21">
    <source>
        <dbReference type="EMBL" id="RGU26061.1"/>
    </source>
</evidence>
<dbReference type="EMBL" id="QSKY01000030">
    <property type="protein sequence ID" value="RHF00615.1"/>
    <property type="molecule type" value="Genomic_DNA"/>
</dbReference>
<evidence type="ECO:0000313" key="29">
    <source>
        <dbReference type="EMBL" id="RHL03676.1"/>
    </source>
</evidence>
<dbReference type="EMBL" id="QRXR01000008">
    <property type="protein sequence ID" value="RGU26061.1"/>
    <property type="molecule type" value="Genomic_DNA"/>
</dbReference>
<evidence type="ECO:0000313" key="9">
    <source>
        <dbReference type="EMBL" id="CUM87152.1"/>
    </source>
</evidence>
<dbReference type="Proteomes" id="UP000266698">
    <property type="component" value="Unassembled WGS sequence"/>
</dbReference>
<evidence type="ECO:0000313" key="34">
    <source>
        <dbReference type="Proteomes" id="UP000049472"/>
    </source>
</evidence>
<evidence type="ECO:0000313" key="38">
    <source>
        <dbReference type="Proteomes" id="UP000260642"/>
    </source>
</evidence>
<keyword evidence="5 6" id="KW-0804">Transcription</keyword>
<evidence type="ECO:0000256" key="4">
    <source>
        <dbReference type="ARBA" id="ARBA00023015"/>
    </source>
</evidence>
<evidence type="ECO:0000313" key="8">
    <source>
        <dbReference type="EMBL" id="CRL37966.1"/>
    </source>
</evidence>
<dbReference type="EMBL" id="VSTF01000010">
    <property type="protein sequence ID" value="TYL58759.1"/>
    <property type="molecule type" value="Genomic_DNA"/>
</dbReference>
<evidence type="ECO:0000313" key="49">
    <source>
        <dbReference type="Proteomes" id="UP000283765"/>
    </source>
</evidence>
<keyword evidence="3 6" id="KW-0694">RNA-binding</keyword>
<keyword evidence="4 6" id="KW-0805">Transcription regulation</keyword>
<evidence type="ECO:0000313" key="25">
    <source>
        <dbReference type="EMBL" id="RHA14800.1"/>
    </source>
</evidence>
<dbReference type="EMBL" id="QRXG01000021">
    <property type="protein sequence ID" value="RGT79971.1"/>
    <property type="molecule type" value="Genomic_DNA"/>
</dbReference>
<reference evidence="56 57" key="5">
    <citation type="submission" date="2019-08" db="EMBL/GenBank/DDBJ databases">
        <authorList>
            <person name="Duncan S."/>
            <person name="Walker A."/>
        </authorList>
    </citation>
    <scope>NUCLEOTIDE SEQUENCE [LARGE SCALE GENOMIC DNA]</scope>
    <source>
        <strain evidence="32 56">L2-21</strain>
        <strain evidence="33 57">T3WBe13</strain>
    </source>
</reference>
<dbReference type="PANTHER" id="PTHR11078">
    <property type="entry name" value="N UTILIZATION SUBSTANCE PROTEIN B-RELATED"/>
    <property type="match status" value="1"/>
</dbReference>
<accession>A0A0M6WMM5</accession>
<dbReference type="Proteomes" id="UP001193756">
    <property type="component" value="Unassembled WGS sequence"/>
</dbReference>
<evidence type="ECO:0000313" key="28">
    <source>
        <dbReference type="EMBL" id="RHI19260.1"/>
    </source>
</evidence>
<evidence type="ECO:0000256" key="2">
    <source>
        <dbReference type="ARBA" id="ARBA00022814"/>
    </source>
</evidence>
<dbReference type="Proteomes" id="UP000285865">
    <property type="component" value="Unassembled WGS sequence"/>
</dbReference>
<evidence type="ECO:0000313" key="26">
    <source>
        <dbReference type="EMBL" id="RHA92284.1"/>
    </source>
</evidence>
<dbReference type="AlphaFoldDB" id="A0A0M6WMM5"/>
<keyword evidence="34" id="KW-1185">Reference proteome</keyword>
<dbReference type="Proteomes" id="UP000283297">
    <property type="component" value="Unassembled WGS sequence"/>
</dbReference>
<evidence type="ECO:0000256" key="1">
    <source>
        <dbReference type="ARBA" id="ARBA00005952"/>
    </source>
</evidence>
<dbReference type="RefSeq" id="WP_012743048.1">
    <property type="nucleotide sequence ID" value="NZ_CP092643.1"/>
</dbReference>
<evidence type="ECO:0000313" key="19">
    <source>
        <dbReference type="EMBL" id="RGR53732.1"/>
    </source>
</evidence>
<dbReference type="Proteomes" id="UP000284296">
    <property type="component" value="Unassembled WGS sequence"/>
</dbReference>
<dbReference type="HAMAP" id="MF_00073">
    <property type="entry name" value="NusB"/>
    <property type="match status" value="1"/>
</dbReference>
<dbReference type="Proteomes" id="UP000261052">
    <property type="component" value="Unassembled WGS sequence"/>
</dbReference>
<dbReference type="EMBL" id="JRFS01000003">
    <property type="protein sequence ID" value="PWE84607.1"/>
    <property type="molecule type" value="Genomic_DNA"/>
</dbReference>
<feature type="domain" description="NusB/RsmB/TIM44" evidence="7">
    <location>
        <begin position="5"/>
        <end position="131"/>
    </location>
</feature>
<evidence type="ECO:0000313" key="40">
    <source>
        <dbReference type="Proteomes" id="UP000260758"/>
    </source>
</evidence>
<dbReference type="Proteomes" id="UP000283501">
    <property type="component" value="Unassembled WGS sequence"/>
</dbReference>
<dbReference type="EMBL" id="QRUJ01000011">
    <property type="protein sequence ID" value="RGR53732.1"/>
    <property type="molecule type" value="Genomic_DNA"/>
</dbReference>
<evidence type="ECO:0000313" key="32">
    <source>
        <dbReference type="EMBL" id="TYL57857.1"/>
    </source>
</evidence>
<dbReference type="EMBL" id="QSAE01000009">
    <property type="protein sequence ID" value="RGW40623.1"/>
    <property type="molecule type" value="Genomic_DNA"/>
</dbReference>
<evidence type="ECO:0000256" key="3">
    <source>
        <dbReference type="ARBA" id="ARBA00022884"/>
    </source>
</evidence>
<dbReference type="GeneID" id="86988989"/>
<dbReference type="Proteomes" id="UP000245905">
    <property type="component" value="Unassembled WGS sequence"/>
</dbReference>
<dbReference type="EMBL" id="QSUG01000010">
    <property type="protein sequence ID" value="RGN22058.1"/>
    <property type="molecule type" value="Genomic_DNA"/>
</dbReference>
<dbReference type="EMBL" id="QSTI01000009">
    <property type="protein sequence ID" value="RGM49680.1"/>
    <property type="molecule type" value="Genomic_DNA"/>
</dbReference>
<dbReference type="Proteomes" id="UP000283721">
    <property type="component" value="Unassembled WGS sequence"/>
</dbReference>
<evidence type="ECO:0000313" key="27">
    <source>
        <dbReference type="EMBL" id="RHF00615.1"/>
    </source>
</evidence>
<dbReference type="PANTHER" id="PTHR11078:SF3">
    <property type="entry name" value="ANTITERMINATION NUSB DOMAIN-CONTAINING PROTEIN"/>
    <property type="match status" value="1"/>
</dbReference>
<dbReference type="Proteomes" id="UP000286220">
    <property type="component" value="Unassembled WGS sequence"/>
</dbReference>
<evidence type="ECO:0000313" key="20">
    <source>
        <dbReference type="EMBL" id="RGT79971.1"/>
    </source>
</evidence>
<dbReference type="EMBL" id="QROF01000008">
    <property type="protein sequence ID" value="RHL03676.1"/>
    <property type="molecule type" value="Genomic_DNA"/>
</dbReference>
<evidence type="ECO:0000313" key="30">
    <source>
        <dbReference type="EMBL" id="RHL31335.1"/>
    </source>
</evidence>
<dbReference type="OrthoDB" id="9811381at2"/>
<evidence type="ECO:0000313" key="14">
    <source>
        <dbReference type="EMBL" id="RGI68477.1"/>
    </source>
</evidence>
<protein>
    <recommendedName>
        <fullName evidence="6">Transcription antitermination protein NusB</fullName>
    </recommendedName>
    <alternativeName>
        <fullName evidence="6">Antitermination factor NusB</fullName>
    </alternativeName>
</protein>
<dbReference type="EMBL" id="QSFZ01000007">
    <property type="protein sequence ID" value="RHA92284.1"/>
    <property type="molecule type" value="Genomic_DNA"/>
</dbReference>
<evidence type="ECO:0000313" key="37">
    <source>
        <dbReference type="Proteomes" id="UP000245905"/>
    </source>
</evidence>
<keyword evidence="2 6" id="KW-0889">Transcription antitermination</keyword>
<dbReference type="GO" id="GO:0006353">
    <property type="term" value="P:DNA-templated transcription termination"/>
    <property type="evidence" value="ECO:0007669"/>
    <property type="project" value="UniProtKB-UniRule"/>
</dbReference>
<evidence type="ECO:0000313" key="10">
    <source>
        <dbReference type="EMBL" id="CUO04682.1"/>
    </source>
</evidence>
<name>A0A0M6WMM5_9FIRM</name>
<evidence type="ECO:0000313" key="22">
    <source>
        <dbReference type="EMBL" id="RGW40623.1"/>
    </source>
</evidence>
<evidence type="ECO:0000313" key="46">
    <source>
        <dbReference type="Proteomes" id="UP000283501"/>
    </source>
</evidence>
<dbReference type="EMBL" id="QRPB01000009">
    <property type="protein sequence ID" value="RHL78820.1"/>
    <property type="molecule type" value="Genomic_DNA"/>
</dbReference>
<dbReference type="EMBL" id="CYXM01000003">
    <property type="protein sequence ID" value="CUM87152.1"/>
    <property type="molecule type" value="Genomic_DNA"/>
</dbReference>
<evidence type="ECO:0000313" key="54">
    <source>
        <dbReference type="Proteomes" id="UP000286341"/>
    </source>
</evidence>
<dbReference type="Proteomes" id="UP000260758">
    <property type="component" value="Unassembled WGS sequence"/>
</dbReference>
<gene>
    <name evidence="6 9" type="primary">nusB</name>
    <name evidence="31" type="ORF">DW001_09020</name>
    <name evidence="30" type="ORF">DW028_02705</name>
    <name evidence="29" type="ORF">DW038_09910</name>
    <name evidence="28" type="ORF">DW172_12585</name>
    <name evidence="27" type="ORF">DW703_14680</name>
    <name evidence="26" type="ORF">DW912_07975</name>
    <name evidence="25" type="ORF">DW948_05095</name>
    <name evidence="24" type="ORF">DW967_07230</name>
    <name evidence="23" type="ORF">DWV45_06905</name>
    <name evidence="22" type="ORF">DWV78_04450</name>
    <name evidence="21" type="ORF">DWW89_06355</name>
    <name evidence="20" type="ORF">DWX06_11395</name>
    <name evidence="19" type="ORF">DWY38_10820</name>
    <name evidence="18" type="ORF">DXB72_10425</name>
    <name evidence="17" type="ORF">DXB99_03915</name>
    <name evidence="16" type="ORF">DXC13_07535</name>
    <name evidence="15" type="ORF">DXD13_07000</name>
    <name evidence="14" type="ORF">DXD95_06875</name>
    <name evidence="10" type="ORF">ERS852417_01479</name>
    <name evidence="9" type="ORF">ERS852580_00935</name>
    <name evidence="33" type="ORF">FYL31_09650</name>
    <name evidence="32" type="ORF">FYL37_07990</name>
    <name evidence="12" type="ORF">G4312_05705</name>
    <name evidence="13" type="ORF">LD38_03105</name>
    <name evidence="11" type="ORF">PNE45_06250</name>
    <name evidence="8" type="ORF">T1815_17071</name>
</gene>
<evidence type="ECO:0000313" key="36">
    <source>
        <dbReference type="Proteomes" id="UP000095673"/>
    </source>
</evidence>
<reference evidence="11" key="9">
    <citation type="submission" date="2023-01" db="EMBL/GenBank/DDBJ databases">
        <title>Human gut microbiome strain richness.</title>
        <authorList>
            <person name="Chen-Liaw A."/>
        </authorList>
    </citation>
    <scope>NUCLEOTIDE SEQUENCE</scope>
    <source>
        <strain evidence="11">1001283st1_D2_1001283B150209_150212</strain>
    </source>
</reference>
<evidence type="ECO:0000313" key="41">
    <source>
        <dbReference type="Proteomes" id="UP000260970"/>
    </source>
</evidence>
<reference evidence="13 37" key="1">
    <citation type="submission" date="2014-09" db="EMBL/GenBank/DDBJ databases">
        <title>Butyrate-producing bacteria isolated from human gut.</title>
        <authorList>
            <person name="Zhang Q."/>
            <person name="Zhao L."/>
        </authorList>
    </citation>
    <scope>NUCLEOTIDE SEQUENCE [LARGE SCALE GENOMIC DNA]</scope>
    <source>
        <strain evidence="13 37">R22</strain>
    </source>
</reference>
<evidence type="ECO:0000313" key="42">
    <source>
        <dbReference type="Proteomes" id="UP000261052"/>
    </source>
</evidence>
<evidence type="ECO:0000313" key="39">
    <source>
        <dbReference type="Proteomes" id="UP000260717"/>
    </source>
</evidence>
<dbReference type="EMBL" id="JAQLYE010000009">
    <property type="protein sequence ID" value="MDB8017631.1"/>
    <property type="molecule type" value="Genomic_DNA"/>
</dbReference>
<evidence type="ECO:0000313" key="35">
    <source>
        <dbReference type="Proteomes" id="UP000095384"/>
    </source>
</evidence>